<gene>
    <name evidence="1" type="ORF">SK128_005284</name>
</gene>
<accession>A0AAN8X231</accession>
<evidence type="ECO:0000313" key="1">
    <source>
        <dbReference type="EMBL" id="KAK7070654.1"/>
    </source>
</evidence>
<keyword evidence="2" id="KW-1185">Reference proteome</keyword>
<comment type="caution">
    <text evidence="1">The sequence shown here is derived from an EMBL/GenBank/DDBJ whole genome shotgun (WGS) entry which is preliminary data.</text>
</comment>
<protein>
    <submittedName>
        <fullName evidence="1">Uncharacterized protein</fullName>
    </submittedName>
</protein>
<organism evidence="1 2">
    <name type="scientific">Halocaridina rubra</name>
    <name type="common">Hawaiian red shrimp</name>
    <dbReference type="NCBI Taxonomy" id="373956"/>
    <lineage>
        <taxon>Eukaryota</taxon>
        <taxon>Metazoa</taxon>
        <taxon>Ecdysozoa</taxon>
        <taxon>Arthropoda</taxon>
        <taxon>Crustacea</taxon>
        <taxon>Multicrustacea</taxon>
        <taxon>Malacostraca</taxon>
        <taxon>Eumalacostraca</taxon>
        <taxon>Eucarida</taxon>
        <taxon>Decapoda</taxon>
        <taxon>Pleocyemata</taxon>
        <taxon>Caridea</taxon>
        <taxon>Atyoidea</taxon>
        <taxon>Atyidae</taxon>
        <taxon>Halocaridina</taxon>
    </lineage>
</organism>
<name>A0AAN8X231_HALRR</name>
<dbReference type="Proteomes" id="UP001381693">
    <property type="component" value="Unassembled WGS sequence"/>
</dbReference>
<dbReference type="AlphaFoldDB" id="A0AAN8X231"/>
<evidence type="ECO:0000313" key="2">
    <source>
        <dbReference type="Proteomes" id="UP001381693"/>
    </source>
</evidence>
<reference evidence="1 2" key="1">
    <citation type="submission" date="2023-11" db="EMBL/GenBank/DDBJ databases">
        <title>Halocaridina rubra genome assembly.</title>
        <authorList>
            <person name="Smith C."/>
        </authorList>
    </citation>
    <scope>NUCLEOTIDE SEQUENCE [LARGE SCALE GENOMIC DNA]</scope>
    <source>
        <strain evidence="1">EP-1</strain>
        <tissue evidence="1">Whole</tissue>
    </source>
</reference>
<feature type="non-terminal residue" evidence="1">
    <location>
        <position position="58"/>
    </location>
</feature>
<sequence length="58" mass="6396">MARESKEPELNIIGYWSGKPGHRGNCCNQGNDQGGRILRRRLPVGVIKALPSIFNFGS</sequence>
<dbReference type="EMBL" id="JAXCGZ010015273">
    <property type="protein sequence ID" value="KAK7070654.1"/>
    <property type="molecule type" value="Genomic_DNA"/>
</dbReference>
<proteinExistence type="predicted"/>